<dbReference type="EMBL" id="CP003382">
    <property type="protein sequence ID" value="AFZ67418.1"/>
    <property type="molecule type" value="Genomic_DNA"/>
</dbReference>
<evidence type="ECO:0000313" key="1">
    <source>
        <dbReference type="EMBL" id="AFZ67418.1"/>
    </source>
</evidence>
<name>L0A0J9_DEIPD</name>
<dbReference type="eggNOG" id="COG0358">
    <property type="taxonomic scope" value="Bacteria"/>
</dbReference>
<dbReference type="OrthoDB" id="9803716at2"/>
<organism evidence="1 2">
    <name type="scientific">Deinococcus peraridilitoris (strain DSM 19664 / LMG 22246 / CIP 109416 / KR-200)</name>
    <dbReference type="NCBI Taxonomy" id="937777"/>
    <lineage>
        <taxon>Bacteria</taxon>
        <taxon>Thermotogati</taxon>
        <taxon>Deinococcota</taxon>
        <taxon>Deinococci</taxon>
        <taxon>Deinococcales</taxon>
        <taxon>Deinococcaceae</taxon>
        <taxon>Deinococcus</taxon>
    </lineage>
</organism>
<reference evidence="2" key="1">
    <citation type="submission" date="2012-03" db="EMBL/GenBank/DDBJ databases">
        <title>Complete sequence of chromosome of Deinococcus peraridilitoris DSM 19664.</title>
        <authorList>
            <person name="Lucas S."/>
            <person name="Copeland A."/>
            <person name="Lapidus A."/>
            <person name="Glavina del Rio T."/>
            <person name="Dalin E."/>
            <person name="Tice H."/>
            <person name="Bruce D."/>
            <person name="Goodwin L."/>
            <person name="Pitluck S."/>
            <person name="Peters L."/>
            <person name="Mikhailova N."/>
            <person name="Lu M."/>
            <person name="Kyrpides N."/>
            <person name="Mavromatis K."/>
            <person name="Ivanova N."/>
            <person name="Brettin T."/>
            <person name="Detter J.C."/>
            <person name="Han C."/>
            <person name="Larimer F."/>
            <person name="Land M."/>
            <person name="Hauser L."/>
            <person name="Markowitz V."/>
            <person name="Cheng J.-F."/>
            <person name="Hugenholtz P."/>
            <person name="Woyke T."/>
            <person name="Wu D."/>
            <person name="Pukall R."/>
            <person name="Steenblock K."/>
            <person name="Brambilla E."/>
            <person name="Klenk H.-P."/>
            <person name="Eisen J.A."/>
        </authorList>
    </citation>
    <scope>NUCLEOTIDE SEQUENCE [LARGE SCALE GENOMIC DNA]</scope>
    <source>
        <strain evidence="2">DSM 19664 / LMG 22246 / CIP 109416 / KR-200</strain>
    </source>
</reference>
<dbReference type="PATRIC" id="fig|937777.3.peg.1918"/>
<sequence>MRLQRPRLRFAATASEWAYRFGRHIRTDYEPNPLVVLRPFGPVEFVYDLVDTEGPEFPSYVLEPFQSGGLVTTGQWDHLLTNASRRGIAVQIERSDMGSAGWVALLPVPMNAPKVKRGQRELPPVRFALQLNSLHDRTTQFVTLLHELAHIACGHLGAQADDDWNHRSHFGHEVEEFEAESVAYLVCSRLGLRTSSEYYLADYAGRNGEIPKGMSITTVFTAAWLLEEWTRTMSWPKKPQRRAAAERAREEARLARASAGFA</sequence>
<dbReference type="RefSeq" id="WP_015235723.1">
    <property type="nucleotide sequence ID" value="NC_019793.1"/>
</dbReference>
<evidence type="ECO:0000313" key="2">
    <source>
        <dbReference type="Proteomes" id="UP000010467"/>
    </source>
</evidence>
<dbReference type="AlphaFoldDB" id="L0A0J9"/>
<dbReference type="HOGENOM" id="CLU_1060600_0_0_0"/>
<dbReference type="KEGG" id="dpd:Deipe_1914"/>
<keyword evidence="2" id="KW-1185">Reference proteome</keyword>
<dbReference type="Proteomes" id="UP000010467">
    <property type="component" value="Chromosome"/>
</dbReference>
<gene>
    <name evidence="1" type="ordered locus">Deipe_1914</name>
</gene>
<dbReference type="STRING" id="937777.Deipe_1914"/>
<accession>L0A0J9</accession>
<proteinExistence type="predicted"/>
<protein>
    <submittedName>
        <fullName evidence="1">Uncharacterized protein</fullName>
    </submittedName>
</protein>